<sequence length="64" mass="7146">MDWSFKKEVKDDISFYPETSAGFASSLDLLLSFRDPLQALDPYSASNPSYFSLASPKIEGEFTS</sequence>
<dbReference type="EMBL" id="MCRM02000005">
    <property type="protein sequence ID" value="PNV75737.1"/>
    <property type="molecule type" value="Genomic_DNA"/>
</dbReference>
<name>A0ABX4YL30_9LEPT</name>
<organism evidence="1 2">
    <name type="scientific">Leptospira inadai serovar Lyme</name>
    <dbReference type="NCBI Taxonomy" id="293084"/>
    <lineage>
        <taxon>Bacteria</taxon>
        <taxon>Pseudomonadati</taxon>
        <taxon>Spirochaetota</taxon>
        <taxon>Spirochaetia</taxon>
        <taxon>Leptospirales</taxon>
        <taxon>Leptospiraceae</taxon>
        <taxon>Leptospira</taxon>
    </lineage>
</organism>
<reference evidence="1" key="1">
    <citation type="submission" date="2018-01" db="EMBL/GenBank/DDBJ databases">
        <title>Genomic characterization of Leptospira inadai serogroup Lyme isolated from captured rat in Brazil and comparative analysis with human reference strain.</title>
        <authorList>
            <person name="Moreno L.Z."/>
            <person name="Loureiro A.P."/>
            <person name="Miraglia F."/>
            <person name="Kremer F.S."/>
            <person name="Eslabao M.R."/>
            <person name="Dellagostin O.A."/>
            <person name="Lilenbaum W."/>
            <person name="Moreno A.M."/>
        </authorList>
    </citation>
    <scope>NUCLEOTIDE SEQUENCE [LARGE SCALE GENOMIC DNA]</scope>
    <source>
        <strain evidence="1">M34/99</strain>
    </source>
</reference>
<evidence type="ECO:0000313" key="2">
    <source>
        <dbReference type="Proteomes" id="UP000094669"/>
    </source>
</evidence>
<dbReference type="Proteomes" id="UP000094669">
    <property type="component" value="Unassembled WGS sequence"/>
</dbReference>
<keyword evidence="2" id="KW-1185">Reference proteome</keyword>
<comment type="caution">
    <text evidence="1">The sequence shown here is derived from an EMBL/GenBank/DDBJ whole genome shotgun (WGS) entry which is preliminary data.</text>
</comment>
<accession>A0ABX4YL30</accession>
<evidence type="ECO:0000313" key="1">
    <source>
        <dbReference type="EMBL" id="PNV75737.1"/>
    </source>
</evidence>
<protein>
    <submittedName>
        <fullName evidence="1">Uncharacterized protein</fullName>
    </submittedName>
</protein>
<gene>
    <name evidence="1" type="ORF">BES34_006800</name>
</gene>
<proteinExistence type="predicted"/>